<name>A0A9Q0E3S8_9TELE</name>
<accession>A0A9Q0E3S8</accession>
<sequence>MVLSCPRPMRCFSDVGGVVMDIYTTGRMDGLRRGAVLAVTCGLLSLLLSALLLLYLFMLGYGTAPAGWTAGCFWALLTVALCLSRRVRCMGILFVISCFMKQSRKLLLTASISLVVLRNIQNTLENLSGLVRSMICNLKAKRLSVSILSLDNYIKMLRWVYNAIGQVKDLGLTKFDADFDVSAELDNERFKEKLADTRRHLNETVSGALAVVHTMRSATHKLLPAASFLLLVLFIALHVKRYRDSVRYKNRFISPTFVAFDAKEKAEGRPHVLPLTAQEEKKYIHIPSLQLTRSEGRAMVKFGIPVFSHFVLWVLFLGIDALMYSFVQIVTGHLAASEPFNVPLIMKYTEIQTFFGIPTSEEQQTDDFSYKMTLFESECLPRPTLLFYTSIGPLAFILLLLLAMAAVASKLTQLRLLVCERFFSASAEERVRYLHAKILRKRGKTTRAADDVGWGSFIFKLHFWCPLIFRPKQNGLPTDFVFADGFPSYDHLMAFWGLIEPSID</sequence>
<dbReference type="AlphaFoldDB" id="A0A9Q0E3S8"/>
<proteinExistence type="predicted"/>
<evidence type="ECO:0000256" key="3">
    <source>
        <dbReference type="ARBA" id="ARBA00022989"/>
    </source>
</evidence>
<dbReference type="Pfam" id="PF07782">
    <property type="entry name" value="DC_STAMP"/>
    <property type="match status" value="1"/>
</dbReference>
<dbReference type="OrthoDB" id="9949280at2759"/>
<keyword evidence="3 5" id="KW-1133">Transmembrane helix</keyword>
<reference evidence="7" key="1">
    <citation type="submission" date="2022-07" db="EMBL/GenBank/DDBJ databases">
        <title>Chromosome-level genome of Muraenolepis orangiensis.</title>
        <authorList>
            <person name="Kim J."/>
        </authorList>
    </citation>
    <scope>NUCLEOTIDE SEQUENCE</scope>
    <source>
        <strain evidence="7">KU_S4_2022</strain>
        <tissue evidence="7">Muscle</tissue>
    </source>
</reference>
<evidence type="ECO:0000256" key="1">
    <source>
        <dbReference type="ARBA" id="ARBA00004141"/>
    </source>
</evidence>
<feature type="transmembrane region" description="Helical" evidence="5">
    <location>
        <begin position="302"/>
        <end position="327"/>
    </location>
</feature>
<dbReference type="InterPro" id="IPR051856">
    <property type="entry name" value="CSR-E3_Ligase_Protein"/>
</dbReference>
<feature type="domain" description="Dendritic cell-specific transmembrane protein-like" evidence="6">
    <location>
        <begin position="248"/>
        <end position="435"/>
    </location>
</feature>
<dbReference type="EMBL" id="JANIIK010000109">
    <property type="protein sequence ID" value="KAJ3598325.1"/>
    <property type="molecule type" value="Genomic_DNA"/>
</dbReference>
<dbReference type="InterPro" id="IPR012858">
    <property type="entry name" value="DC_STAMP-like"/>
</dbReference>
<evidence type="ECO:0000256" key="2">
    <source>
        <dbReference type="ARBA" id="ARBA00022692"/>
    </source>
</evidence>
<feature type="transmembrane region" description="Helical" evidence="5">
    <location>
        <begin position="222"/>
        <end position="239"/>
    </location>
</feature>
<keyword evidence="4 5" id="KW-0472">Membrane</keyword>
<feature type="transmembrane region" description="Helical" evidence="5">
    <location>
        <begin position="385"/>
        <end position="407"/>
    </location>
</feature>
<evidence type="ECO:0000313" key="8">
    <source>
        <dbReference type="Proteomes" id="UP001148018"/>
    </source>
</evidence>
<evidence type="ECO:0000256" key="4">
    <source>
        <dbReference type="ARBA" id="ARBA00023136"/>
    </source>
</evidence>
<keyword evidence="2 5" id="KW-0812">Transmembrane</keyword>
<comment type="caution">
    <text evidence="7">The sequence shown here is derived from an EMBL/GenBank/DDBJ whole genome shotgun (WGS) entry which is preliminary data.</text>
</comment>
<dbReference type="PANTHER" id="PTHR21041">
    <property type="entry name" value="DENDRITIC CELL-SPECIFIC TRANSMEMBRANE PROTEIN"/>
    <property type="match status" value="1"/>
</dbReference>
<comment type="subcellular location">
    <subcellularLocation>
        <location evidence="1">Membrane</location>
        <topology evidence="1">Multi-pass membrane protein</topology>
    </subcellularLocation>
</comment>
<gene>
    <name evidence="7" type="ORF">NHX12_001836</name>
</gene>
<keyword evidence="8" id="KW-1185">Reference proteome</keyword>
<protein>
    <recommendedName>
        <fullName evidence="6">Dendritic cell-specific transmembrane protein-like domain-containing protein</fullName>
    </recommendedName>
</protein>
<dbReference type="PANTHER" id="PTHR21041:SF2">
    <property type="entry name" value="DENDRITIC CELL-SPECIFIC TRANSMEMBRANE PROTEIN"/>
    <property type="match status" value="1"/>
</dbReference>
<evidence type="ECO:0000313" key="7">
    <source>
        <dbReference type="EMBL" id="KAJ3598325.1"/>
    </source>
</evidence>
<evidence type="ECO:0000259" key="6">
    <source>
        <dbReference type="Pfam" id="PF07782"/>
    </source>
</evidence>
<feature type="transmembrane region" description="Helical" evidence="5">
    <location>
        <begin position="64"/>
        <end position="84"/>
    </location>
</feature>
<evidence type="ECO:0000256" key="5">
    <source>
        <dbReference type="SAM" id="Phobius"/>
    </source>
</evidence>
<feature type="transmembrane region" description="Helical" evidence="5">
    <location>
        <begin position="35"/>
        <end position="58"/>
    </location>
</feature>
<organism evidence="7 8">
    <name type="scientific">Muraenolepis orangiensis</name>
    <name type="common">Patagonian moray cod</name>
    <dbReference type="NCBI Taxonomy" id="630683"/>
    <lineage>
        <taxon>Eukaryota</taxon>
        <taxon>Metazoa</taxon>
        <taxon>Chordata</taxon>
        <taxon>Craniata</taxon>
        <taxon>Vertebrata</taxon>
        <taxon>Euteleostomi</taxon>
        <taxon>Actinopterygii</taxon>
        <taxon>Neopterygii</taxon>
        <taxon>Teleostei</taxon>
        <taxon>Neoteleostei</taxon>
        <taxon>Acanthomorphata</taxon>
        <taxon>Zeiogadaria</taxon>
        <taxon>Gadariae</taxon>
        <taxon>Gadiformes</taxon>
        <taxon>Muraenolepidoidei</taxon>
        <taxon>Muraenolepididae</taxon>
        <taxon>Muraenolepis</taxon>
    </lineage>
</organism>
<dbReference type="Proteomes" id="UP001148018">
    <property type="component" value="Unassembled WGS sequence"/>
</dbReference>
<dbReference type="GO" id="GO:0016020">
    <property type="term" value="C:membrane"/>
    <property type="evidence" value="ECO:0007669"/>
    <property type="project" value="UniProtKB-SubCell"/>
</dbReference>